<feature type="compositionally biased region" description="Acidic residues" evidence="1">
    <location>
        <begin position="1"/>
        <end position="11"/>
    </location>
</feature>
<reference evidence="2 3" key="1">
    <citation type="submission" date="2024-02" db="EMBL/GenBank/DDBJ databases">
        <authorList>
            <person name="Chen Y."/>
            <person name="Shah S."/>
            <person name="Dougan E. K."/>
            <person name="Thang M."/>
            <person name="Chan C."/>
        </authorList>
    </citation>
    <scope>NUCLEOTIDE SEQUENCE [LARGE SCALE GENOMIC DNA]</scope>
</reference>
<gene>
    <name evidence="2" type="ORF">CCMP2556_LOCUS25514</name>
</gene>
<feature type="region of interest" description="Disordered" evidence="1">
    <location>
        <begin position="491"/>
        <end position="520"/>
    </location>
</feature>
<dbReference type="Proteomes" id="UP001642484">
    <property type="component" value="Unassembled WGS sequence"/>
</dbReference>
<protein>
    <submittedName>
        <fullName evidence="2">Uncharacterized protein</fullName>
    </submittedName>
</protein>
<evidence type="ECO:0000313" key="2">
    <source>
        <dbReference type="EMBL" id="CAK9049974.1"/>
    </source>
</evidence>
<dbReference type="EMBL" id="CAXAMN010017202">
    <property type="protein sequence ID" value="CAK9049974.1"/>
    <property type="molecule type" value="Genomic_DNA"/>
</dbReference>
<feature type="region of interest" description="Disordered" evidence="1">
    <location>
        <begin position="118"/>
        <end position="138"/>
    </location>
</feature>
<feature type="compositionally biased region" description="Basic and acidic residues" evidence="1">
    <location>
        <begin position="506"/>
        <end position="520"/>
    </location>
</feature>
<evidence type="ECO:0000256" key="1">
    <source>
        <dbReference type="SAM" id="MobiDB-lite"/>
    </source>
</evidence>
<evidence type="ECO:0000313" key="3">
    <source>
        <dbReference type="Proteomes" id="UP001642484"/>
    </source>
</evidence>
<comment type="caution">
    <text evidence="2">The sequence shown here is derived from an EMBL/GenBank/DDBJ whole genome shotgun (WGS) entry which is preliminary data.</text>
</comment>
<feature type="region of interest" description="Disordered" evidence="1">
    <location>
        <begin position="1"/>
        <end position="24"/>
    </location>
</feature>
<proteinExistence type="predicted"/>
<sequence>MLFQDEPDEDSGPGLFQDEKEEDAGPVLFQAERDEPVICQRHKPGSQNVSLSLLRDEPEEGDQQPPQVLFGMEADELSEDSAYEADDEDTKDIQALVQLSFSTLNQFLTTNLIGKGAREPTAEQAKKKRRYNNEGRAKDKDGELADYLQANTSCLVNMNATAAFTAPCKAVAELLMITLEKAMEIYQAKGKPAPDTLTLVSDNTVKEVKNSVCLGVMLVLAQVHLCHDDEISHTHDVIGSSYSYFLQLCRRLSRSTSMIDADSVKLILEDELRKPSLAKWVNGTVDVRIIRKIRNWKVDCLWMLRQTTISSSVEEEAEHYDTDEGTNHRRDRQPDDTFVLVKEYISSPDLRQLPLLVLTCESRAYLRNLADCSLPVNELPHLRWHEEAPVIEVMPQDWVTCCLSFLFNGSRLFREPLDLNVMQKADGAGVDTSQPFLVVKKGFTRLIHDGNEYFCLSCMYLYLHLPCSITACTCMETVNFEAIQLSTQGSERQRKDATQLYGPRTTFDERQQTESGREQNESELLNELVSAYNSYRANAAIKRWQISGDQQAAIWCIIIGLDDTSRCLLRSHLDHNKWEESGIIADIGALVTPEAQHLHFQKYNMWWSNNARRMKKTMRCRLRWSEEQWTANVNHCCIFIWVRGHCENEALLTAEYGVVCANLSHDYKEAVSYNLRKNKADVIEQETVLHMRDQIQTGLNVADAFMQKRLLMVCADKNKGVRGQE</sequence>
<feature type="region of interest" description="Disordered" evidence="1">
    <location>
        <begin position="36"/>
        <end position="66"/>
    </location>
</feature>
<keyword evidence="3" id="KW-1185">Reference proteome</keyword>
<name>A0ABP0MIM8_9DINO</name>
<organism evidence="2 3">
    <name type="scientific">Durusdinium trenchii</name>
    <dbReference type="NCBI Taxonomy" id="1381693"/>
    <lineage>
        <taxon>Eukaryota</taxon>
        <taxon>Sar</taxon>
        <taxon>Alveolata</taxon>
        <taxon>Dinophyceae</taxon>
        <taxon>Suessiales</taxon>
        <taxon>Symbiodiniaceae</taxon>
        <taxon>Durusdinium</taxon>
    </lineage>
</organism>
<accession>A0ABP0MIM8</accession>